<dbReference type="Gene3D" id="2.40.128.130">
    <property type="entry name" value="Autotransporter beta-domain"/>
    <property type="match status" value="1"/>
</dbReference>
<feature type="chain" id="PRO_5046487942" evidence="2">
    <location>
        <begin position="27"/>
        <end position="1115"/>
    </location>
</feature>
<dbReference type="InterPro" id="IPR036709">
    <property type="entry name" value="Autotransporte_beta_dom_sf"/>
</dbReference>
<keyword evidence="5" id="KW-1185">Reference proteome</keyword>
<dbReference type="PANTHER" id="PTHR35037:SF3">
    <property type="entry name" value="C-TERMINAL REGION OF AIDA-LIKE PROTEIN"/>
    <property type="match status" value="1"/>
</dbReference>
<accession>A0ABY9M7D6</accession>
<dbReference type="RefSeq" id="WP_306948390.1">
    <property type="nucleotide sequence ID" value="NZ_CP132976.1"/>
</dbReference>
<dbReference type="InterPro" id="IPR005546">
    <property type="entry name" value="Autotransporte_beta"/>
</dbReference>
<organism evidence="4 5">
    <name type="scientific">Achromobacter seleniivolatilans</name>
    <dbReference type="NCBI Taxonomy" id="3047478"/>
    <lineage>
        <taxon>Bacteria</taxon>
        <taxon>Pseudomonadati</taxon>
        <taxon>Pseudomonadota</taxon>
        <taxon>Betaproteobacteria</taxon>
        <taxon>Burkholderiales</taxon>
        <taxon>Alcaligenaceae</taxon>
        <taxon>Achromobacter</taxon>
    </lineage>
</organism>
<dbReference type="InterPro" id="IPR012332">
    <property type="entry name" value="Autotransporter_pectin_lyase_C"/>
</dbReference>
<keyword evidence="2" id="KW-0732">Signal</keyword>
<protein>
    <submittedName>
        <fullName evidence="4">Autotransporter outer membrane beta-barrel domain-containing protein</fullName>
    </submittedName>
</protein>
<dbReference type="SUPFAM" id="SSF51126">
    <property type="entry name" value="Pectin lyase-like"/>
    <property type="match status" value="1"/>
</dbReference>
<dbReference type="InterPro" id="IPR043990">
    <property type="entry name" value="AC_1"/>
</dbReference>
<dbReference type="InterPro" id="IPR006315">
    <property type="entry name" value="OM_autotransptr_brl_dom"/>
</dbReference>
<feature type="signal peptide" evidence="2">
    <location>
        <begin position="1"/>
        <end position="26"/>
    </location>
</feature>
<feature type="domain" description="Autotransporter" evidence="3">
    <location>
        <begin position="828"/>
        <end position="1115"/>
    </location>
</feature>
<feature type="region of interest" description="Disordered" evidence="1">
    <location>
        <begin position="742"/>
        <end position="786"/>
    </location>
</feature>
<dbReference type="SMART" id="SM00869">
    <property type="entry name" value="Autotransporter"/>
    <property type="match status" value="1"/>
</dbReference>
<dbReference type="InterPro" id="IPR011050">
    <property type="entry name" value="Pectin_lyase_fold/virulence"/>
</dbReference>
<dbReference type="PROSITE" id="PS51208">
    <property type="entry name" value="AUTOTRANSPORTER"/>
    <property type="match status" value="1"/>
</dbReference>
<name>A0ABY9M7D6_9BURK</name>
<evidence type="ECO:0000259" key="3">
    <source>
        <dbReference type="PROSITE" id="PS51208"/>
    </source>
</evidence>
<sequence>MKFPLTPIMVGLLTAAAPLYPTYSAAAEIGQVIVLDPSGQTQQTLDAGSTITHAATGAALSVTVAGNRVTGDNILINAGGPSAGTSKGVSTASGGVVNLSNSTVNTLGVGQNAHALTTNGVGSLITATNTTLSTVGEYSSGAFAQGGSKITLDGGSITTTGTSGSNGLYADGVGSTITAKSLTINTNGSGVANYSAYAINGGKIELQDATLSGGQLEIKTVDSSISLIDTNISTPNGMGISVDSGKLTMQGGSVTSSDSAVRLHQFSTFNGGTATINDATLTSTGATASTVNFSATGGSATLDNVVINALGASGTGVWLPSTNTSFVARSFSINSGGIGIDNRSGQVTLNDGSISTTGVNGYGLYGSTTGTVAKIDATNTAIKTSGVSAIGAVARLAGTRITFTDSTVDTEGMGAFGLYTTGANVSISAKGTTVTTRGQDAGGIYVANGSSILLDSSKVFTTGAGGHGIWSNASTIGATNALQLLNGSAVETTDGVGLLASGGNHNFTLDGTRVLARANGVEDDGIFLRTAQATLSGGAIVETAQVNLDATASTMTGDVLADSGVLDMDLKSGSVLTGAVISRTGRVNSLSLDNSSVWNVRGDSNLGSLNNAGTVSFVSPNAHAGFKTLTVNDYVGGGTLVMNTQLGGDASPTDKLVIDGGTTSGVTSMRVLNSGGVGGQTDQGIRLVETINGGTTTTDAFRLDTGSTGFRGSSDTVAINGYDYSLVRGGNQGVQEDWYLTSVYDPTTGGGGGEEQPGTPNPPPAKPDVPNDPVAPPNFEAPPDSSVFKNVSPESGAYVGNQLAASRMFMHSREDRAIARISAADGSSDKSGAGVWARIQGNHDSKLSMSEGKVSVDTDRSIIQLGGDVLHGKVGENGSVVAGVMAGYGDARVDSTSRLMLPGSESVDAKARGKVSGYSVGMYATVQENAATGLGAYADSSLQYGRYSNQLSSELGTARYHSNVWTASVEAGYAVKPFASSSALGEMVVVPQAQVTYSRYDAARASLQGMTISSDTPDAVTTRVGVRVYPLGKSEAVSAVRPFLETNWLHNNGNPGVNMGASTLSASPMRNAAELKLGAEGRIGKSLYLSGQVSGQAGSGDQRGVGGMLNISYRW</sequence>
<dbReference type="CDD" id="cd01344">
    <property type="entry name" value="PL2_Passenger_AT"/>
    <property type="match status" value="1"/>
</dbReference>
<proteinExistence type="predicted"/>
<dbReference type="EMBL" id="CP132976">
    <property type="protein sequence ID" value="WMD22941.1"/>
    <property type="molecule type" value="Genomic_DNA"/>
</dbReference>
<dbReference type="NCBIfam" id="TIGR01414">
    <property type="entry name" value="autotrans_barl"/>
    <property type="match status" value="1"/>
</dbReference>
<dbReference type="Pfam" id="PF18883">
    <property type="entry name" value="AC_1"/>
    <property type="match status" value="1"/>
</dbReference>
<reference evidence="4 5" key="1">
    <citation type="submission" date="2023-08" db="EMBL/GenBank/DDBJ databases">
        <title>Achromobacter seleniivolatilans sp. nov., isolated from seleniferous soil.</title>
        <authorList>
            <person name="Zhang S."/>
            <person name="Li K."/>
            <person name="Peng J."/>
            <person name="Zhao Q."/>
            <person name="Wang H."/>
            <person name="Guo Y."/>
        </authorList>
    </citation>
    <scope>NUCLEOTIDE SEQUENCE [LARGE SCALE GENOMIC DNA]</scope>
    <source>
        <strain evidence="4 5">R39</strain>
    </source>
</reference>
<dbReference type="InterPro" id="IPR051551">
    <property type="entry name" value="Autotransporter_adhesion"/>
</dbReference>
<dbReference type="Proteomes" id="UP001234798">
    <property type="component" value="Chromosome"/>
</dbReference>
<dbReference type="SUPFAM" id="SSF103515">
    <property type="entry name" value="Autotransporter"/>
    <property type="match status" value="1"/>
</dbReference>
<evidence type="ECO:0000256" key="2">
    <source>
        <dbReference type="SAM" id="SignalP"/>
    </source>
</evidence>
<evidence type="ECO:0000313" key="5">
    <source>
        <dbReference type="Proteomes" id="UP001234798"/>
    </source>
</evidence>
<gene>
    <name evidence="4" type="ORF">RAS12_11360</name>
</gene>
<dbReference type="Gene3D" id="2.160.20.20">
    <property type="match status" value="2"/>
</dbReference>
<dbReference type="PANTHER" id="PTHR35037">
    <property type="entry name" value="C-TERMINAL REGION OF AIDA-LIKE PROTEIN"/>
    <property type="match status" value="1"/>
</dbReference>
<evidence type="ECO:0000313" key="4">
    <source>
        <dbReference type="EMBL" id="WMD22941.1"/>
    </source>
</evidence>
<evidence type="ECO:0000256" key="1">
    <source>
        <dbReference type="SAM" id="MobiDB-lite"/>
    </source>
</evidence>